<dbReference type="PROSITE" id="PS00463">
    <property type="entry name" value="ZN2_CY6_FUNGAL_1"/>
    <property type="match status" value="1"/>
</dbReference>
<dbReference type="EMBL" id="MQTW01000061">
    <property type="protein sequence ID" value="RYC88533.1"/>
    <property type="molecule type" value="Genomic_DNA"/>
</dbReference>
<dbReference type="GO" id="GO:0000981">
    <property type="term" value="F:DNA-binding transcription factor activity, RNA polymerase II-specific"/>
    <property type="evidence" value="ECO:0007669"/>
    <property type="project" value="InterPro"/>
</dbReference>
<feature type="domain" description="Zn(2)-C6 fungal-type" evidence="5">
    <location>
        <begin position="9"/>
        <end position="38"/>
    </location>
</feature>
<keyword evidence="2" id="KW-0479">Metal-binding</keyword>
<evidence type="ECO:0000313" key="7">
    <source>
        <dbReference type="Proteomes" id="UP000290540"/>
    </source>
</evidence>
<comment type="caution">
    <text evidence="6">The sequence shown here is derived from an EMBL/GenBank/DDBJ whole genome shotgun (WGS) entry which is preliminary data.</text>
</comment>
<dbReference type="Gene3D" id="4.10.240.10">
    <property type="entry name" value="Zn(2)-C6 fungal-type DNA-binding domain"/>
    <property type="match status" value="1"/>
</dbReference>
<evidence type="ECO:0000256" key="1">
    <source>
        <dbReference type="ARBA" id="ARBA00004123"/>
    </source>
</evidence>
<dbReference type="Pfam" id="PF00172">
    <property type="entry name" value="Zn_clus"/>
    <property type="match status" value="1"/>
</dbReference>
<dbReference type="GO" id="GO:0005634">
    <property type="term" value="C:nucleus"/>
    <property type="evidence" value="ECO:0007669"/>
    <property type="project" value="UniProtKB-SubCell"/>
</dbReference>
<protein>
    <recommendedName>
        <fullName evidence="5">Zn(2)-C6 fungal-type domain-containing protein</fullName>
    </recommendedName>
</protein>
<accession>A0A4Q2VPV0</accession>
<sequence length="668" mass="75004">MSSRPRTRSCAVCHRRKVRCDKKFPCAQCVRSGFECSYPPVGPPARRAKKTTISDVASRISQMEKTIEAFKAGQAVSPQPTVSASSVTPANSVPTPASTTADVESRERVGGSQNVGSREGLLFNKGKSSHYVNEVLFSRVIEQVKTFEWFVDLALIHAQEDDVRMALATPRDEPPHDSNSPICRLNPMGWLSAGISSVSTAVYHPQRRVAVRLWKVFVDSVDPYAKVLHLPTAETVIYTVTSDPSKASNENLALCFAIYYASVTAMGPNEVLDITGEDNKKALLRYRMCLEQSLAQADFLDNPTITLLQAIAIYGAAMRVHSSGRAVWIMNGLALRSAQSIGLHRDGSKLGLSPFESEMRRRLWWYFQERDGRGAEDYGLQNPPSFNPVYGVELPRNLHDSDLFPGMKELPPSRPDWTRMTLPLCCNQSSQAWAQLFQMSCSANGIPDEDVRRRLIKDAVEKVEGILQRCNPVIPEQRMTIRTARLILCKVDVVTRRQWQILRSPDDRQPPMATEAEVTEAVELLELSNSMWQDDDLIAFQWLARAFPQYHIMLFILRHLCVCPRGELAKRAFIAVEVHLGYFKTSGNGPLNGLKWTVLTTLRERAFLLMQKVERESVNVQQDERSQQMGFQGSGEGMQSGGSEVAVPDWNMILEEFPLDMEDFSLIF</sequence>
<evidence type="ECO:0000256" key="2">
    <source>
        <dbReference type="ARBA" id="ARBA00022723"/>
    </source>
</evidence>
<dbReference type="Proteomes" id="UP000290540">
    <property type="component" value="Unassembled WGS sequence"/>
</dbReference>
<name>A0A4Q2VPV0_FUSOX</name>
<dbReference type="InterPro" id="IPR007219">
    <property type="entry name" value="XnlR_reg_dom"/>
</dbReference>
<dbReference type="InterPro" id="IPR036864">
    <property type="entry name" value="Zn2-C6_fun-type_DNA-bd_sf"/>
</dbReference>
<comment type="subcellular location">
    <subcellularLocation>
        <location evidence="1">Nucleus</location>
    </subcellularLocation>
</comment>
<feature type="region of interest" description="Disordered" evidence="4">
    <location>
        <begin position="73"/>
        <end position="119"/>
    </location>
</feature>
<gene>
    <name evidence="6" type="ORF">BFJ63_vAg8595</name>
</gene>
<dbReference type="InterPro" id="IPR050613">
    <property type="entry name" value="Sec_Metabolite_Reg"/>
</dbReference>
<keyword evidence="3" id="KW-0539">Nucleus</keyword>
<dbReference type="PANTHER" id="PTHR31001:SF57">
    <property type="entry name" value="ZN(II)2CYS6 TRANSCRIPTION FACTOR (EUROFUNG)"/>
    <property type="match status" value="1"/>
</dbReference>
<dbReference type="SUPFAM" id="SSF57701">
    <property type="entry name" value="Zn2/Cys6 DNA-binding domain"/>
    <property type="match status" value="1"/>
</dbReference>
<organism evidence="6 7">
    <name type="scientific">Fusarium oxysporum f. sp. narcissi</name>
    <dbReference type="NCBI Taxonomy" id="451672"/>
    <lineage>
        <taxon>Eukaryota</taxon>
        <taxon>Fungi</taxon>
        <taxon>Dikarya</taxon>
        <taxon>Ascomycota</taxon>
        <taxon>Pezizomycotina</taxon>
        <taxon>Sordariomycetes</taxon>
        <taxon>Hypocreomycetidae</taxon>
        <taxon>Hypocreales</taxon>
        <taxon>Nectriaceae</taxon>
        <taxon>Fusarium</taxon>
        <taxon>Fusarium oxysporum species complex</taxon>
    </lineage>
</organism>
<evidence type="ECO:0000256" key="3">
    <source>
        <dbReference type="ARBA" id="ARBA00023242"/>
    </source>
</evidence>
<dbReference type="PANTHER" id="PTHR31001">
    <property type="entry name" value="UNCHARACTERIZED TRANSCRIPTIONAL REGULATORY PROTEIN"/>
    <property type="match status" value="1"/>
</dbReference>
<dbReference type="InterPro" id="IPR001138">
    <property type="entry name" value="Zn2Cys6_DnaBD"/>
</dbReference>
<feature type="compositionally biased region" description="Polar residues" evidence="4">
    <location>
        <begin position="76"/>
        <end position="102"/>
    </location>
</feature>
<proteinExistence type="predicted"/>
<dbReference type="GO" id="GO:0008270">
    <property type="term" value="F:zinc ion binding"/>
    <property type="evidence" value="ECO:0007669"/>
    <property type="project" value="InterPro"/>
</dbReference>
<dbReference type="AlphaFoldDB" id="A0A4Q2VPV0"/>
<dbReference type="PROSITE" id="PS50048">
    <property type="entry name" value="ZN2_CY6_FUNGAL_2"/>
    <property type="match status" value="1"/>
</dbReference>
<dbReference type="SMART" id="SM00066">
    <property type="entry name" value="GAL4"/>
    <property type="match status" value="1"/>
</dbReference>
<dbReference type="Pfam" id="PF04082">
    <property type="entry name" value="Fungal_trans"/>
    <property type="match status" value="1"/>
</dbReference>
<dbReference type="GO" id="GO:0006351">
    <property type="term" value="P:DNA-templated transcription"/>
    <property type="evidence" value="ECO:0007669"/>
    <property type="project" value="InterPro"/>
</dbReference>
<evidence type="ECO:0000256" key="4">
    <source>
        <dbReference type="SAM" id="MobiDB-lite"/>
    </source>
</evidence>
<dbReference type="GO" id="GO:0003677">
    <property type="term" value="F:DNA binding"/>
    <property type="evidence" value="ECO:0007669"/>
    <property type="project" value="InterPro"/>
</dbReference>
<dbReference type="CDD" id="cd00067">
    <property type="entry name" value="GAL4"/>
    <property type="match status" value="1"/>
</dbReference>
<evidence type="ECO:0000313" key="6">
    <source>
        <dbReference type="EMBL" id="RYC88533.1"/>
    </source>
</evidence>
<reference evidence="6 7" key="1">
    <citation type="submission" date="2016-12" db="EMBL/GenBank/DDBJ databases">
        <title>Draft genome sequence of Fusarium oxysporum causing rot on Narcissus.</title>
        <authorList>
            <person name="Armitage A.D."/>
            <person name="Taylor A."/>
            <person name="Clarkson J.P."/>
            <person name="Harrison R.J."/>
            <person name="Jackson A.C."/>
        </authorList>
    </citation>
    <scope>NUCLEOTIDE SEQUENCE [LARGE SCALE GENOMIC DNA]</scope>
    <source>
        <strain evidence="6 7">N139</strain>
    </source>
</reference>
<evidence type="ECO:0000259" key="5">
    <source>
        <dbReference type="PROSITE" id="PS50048"/>
    </source>
</evidence>
<dbReference type="CDD" id="cd12148">
    <property type="entry name" value="fungal_TF_MHR"/>
    <property type="match status" value="1"/>
</dbReference>